<accession>A0A6A5TN55</accession>
<dbReference type="Pfam" id="PF06985">
    <property type="entry name" value="HET"/>
    <property type="match status" value="1"/>
</dbReference>
<evidence type="ECO:0000256" key="1">
    <source>
        <dbReference type="SAM" id="MobiDB-lite"/>
    </source>
</evidence>
<feature type="compositionally biased region" description="Polar residues" evidence="1">
    <location>
        <begin position="448"/>
        <end position="461"/>
    </location>
</feature>
<reference evidence="3" key="1">
    <citation type="journal article" date="2020" name="Stud. Mycol.">
        <title>101 Dothideomycetes genomes: a test case for predicting lifestyles and emergence of pathogens.</title>
        <authorList>
            <person name="Haridas S."/>
            <person name="Albert R."/>
            <person name="Binder M."/>
            <person name="Bloem J."/>
            <person name="Labutti K."/>
            <person name="Salamov A."/>
            <person name="Andreopoulos B."/>
            <person name="Baker S."/>
            <person name="Barry K."/>
            <person name="Bills G."/>
            <person name="Bluhm B."/>
            <person name="Cannon C."/>
            <person name="Castanera R."/>
            <person name="Culley D."/>
            <person name="Daum C."/>
            <person name="Ezra D."/>
            <person name="Gonzalez J."/>
            <person name="Henrissat B."/>
            <person name="Kuo A."/>
            <person name="Liang C."/>
            <person name="Lipzen A."/>
            <person name="Lutzoni F."/>
            <person name="Magnuson J."/>
            <person name="Mondo S."/>
            <person name="Nolan M."/>
            <person name="Ohm R."/>
            <person name="Pangilinan J."/>
            <person name="Park H.-J."/>
            <person name="Ramirez L."/>
            <person name="Alfaro M."/>
            <person name="Sun H."/>
            <person name="Tritt A."/>
            <person name="Yoshinaga Y."/>
            <person name="Zwiers L.-H."/>
            <person name="Turgeon B."/>
            <person name="Goodwin S."/>
            <person name="Spatafora J."/>
            <person name="Crous P."/>
            <person name="Grigoriev I."/>
        </authorList>
    </citation>
    <scope>NUCLEOTIDE SEQUENCE</scope>
    <source>
        <strain evidence="3">CBS 675.92</strain>
    </source>
</reference>
<protein>
    <recommendedName>
        <fullName evidence="2">Heterokaryon incompatibility domain-containing protein</fullName>
    </recommendedName>
</protein>
<evidence type="ECO:0000313" key="3">
    <source>
        <dbReference type="EMBL" id="KAF1953838.1"/>
    </source>
</evidence>
<gene>
    <name evidence="3" type="ORF">CC80DRAFT_131627</name>
</gene>
<feature type="region of interest" description="Disordered" evidence="1">
    <location>
        <begin position="448"/>
        <end position="467"/>
    </location>
</feature>
<dbReference type="PANTHER" id="PTHR24148">
    <property type="entry name" value="ANKYRIN REPEAT DOMAIN-CONTAINING PROTEIN 39 HOMOLOG-RELATED"/>
    <property type="match status" value="1"/>
</dbReference>
<dbReference type="OrthoDB" id="5386682at2759"/>
<organism evidence="3 4">
    <name type="scientific">Byssothecium circinans</name>
    <dbReference type="NCBI Taxonomy" id="147558"/>
    <lineage>
        <taxon>Eukaryota</taxon>
        <taxon>Fungi</taxon>
        <taxon>Dikarya</taxon>
        <taxon>Ascomycota</taxon>
        <taxon>Pezizomycotina</taxon>
        <taxon>Dothideomycetes</taxon>
        <taxon>Pleosporomycetidae</taxon>
        <taxon>Pleosporales</taxon>
        <taxon>Massarineae</taxon>
        <taxon>Massarinaceae</taxon>
        <taxon>Byssothecium</taxon>
    </lineage>
</organism>
<dbReference type="InterPro" id="IPR010730">
    <property type="entry name" value="HET"/>
</dbReference>
<dbReference type="Pfam" id="PF26639">
    <property type="entry name" value="Het-6_barrel"/>
    <property type="match status" value="1"/>
</dbReference>
<evidence type="ECO:0000259" key="2">
    <source>
        <dbReference type="Pfam" id="PF06985"/>
    </source>
</evidence>
<dbReference type="InterPro" id="IPR052895">
    <property type="entry name" value="HetReg/Transcr_Mod"/>
</dbReference>
<sequence>MIGMTLADSRAFLGIDQICIDQKNFAERMQQVRLMRAIYQRAQNTVIWLGPDESSVREAFSLVNDLYQLSRVPQRNERRPLAQGQPLAEIMTQPPPEEDKRWASLSRFLDLPWFERCWIIQEVVVSQGDPVILCGGHQTLWSRVKESLEWVAQTHARLLNTERMRLVKGIFELTSTKDVWELQSLLHSTRSFQAKDPRDKVFALLGLAGESRAPDHWPKALMPNYDRSTRDVYTEVTRYCIQKTRTLSILSQVGTSGAKDVDKDSQQYPSWVPRWDLPHSASSLSAYTTVQTGNDWRMLVERHNNASKDLPVSLDAYSSPDVLRLEGIRVSTVESCLPAAFPDQVRSNSTASFTADIHSKLLKNIPELYEMCQLRLSHLPAADILKRFAMVTTAGLTARQEAARHDPMHAAHARAFLLSAAPKTPETDSQNPMYSLRTALRSNLSVSTLTTPTISPPASTESLASKASASHSHPHLYTRSSSNAWLTATSTGTPTYGTRALDSPFGEQKADAARYTSALSPMIHRRLFVTSERQLGLGPVAMMSGDVVVVLFGGRVPFVLRRTEGGEQEESWRLVGECYVDGVMGSEIVEGREAEHEWFDLV</sequence>
<dbReference type="PANTHER" id="PTHR24148:SF80">
    <property type="entry name" value="HETEROKARYON INCOMPATIBILITY DOMAIN-CONTAINING PROTEIN"/>
    <property type="match status" value="1"/>
</dbReference>
<dbReference type="Proteomes" id="UP000800035">
    <property type="component" value="Unassembled WGS sequence"/>
</dbReference>
<proteinExistence type="predicted"/>
<keyword evidence="4" id="KW-1185">Reference proteome</keyword>
<name>A0A6A5TN55_9PLEO</name>
<dbReference type="EMBL" id="ML977001">
    <property type="protein sequence ID" value="KAF1953838.1"/>
    <property type="molecule type" value="Genomic_DNA"/>
</dbReference>
<feature type="domain" description="Heterokaryon incompatibility" evidence="2">
    <location>
        <begin position="7"/>
        <end position="122"/>
    </location>
</feature>
<evidence type="ECO:0000313" key="4">
    <source>
        <dbReference type="Proteomes" id="UP000800035"/>
    </source>
</evidence>
<dbReference type="AlphaFoldDB" id="A0A6A5TN55"/>